<dbReference type="InterPro" id="IPR021455">
    <property type="entry name" value="DUF3106"/>
</dbReference>
<reference evidence="3" key="1">
    <citation type="journal article" date="2019" name="Int. J. Syst. Evol. Microbiol.">
        <title>The Global Catalogue of Microorganisms (GCM) 10K type strain sequencing project: providing services to taxonomists for standard genome sequencing and annotation.</title>
        <authorList>
            <consortium name="The Broad Institute Genomics Platform"/>
            <consortium name="The Broad Institute Genome Sequencing Center for Infectious Disease"/>
            <person name="Wu L."/>
            <person name="Ma J."/>
        </authorList>
    </citation>
    <scope>NUCLEOTIDE SEQUENCE [LARGE SCALE GENOMIC DNA]</scope>
    <source>
        <strain evidence="3">CCUG 43111</strain>
    </source>
</reference>
<comment type="caution">
    <text evidence="2">The sequence shown here is derived from an EMBL/GenBank/DDBJ whole genome shotgun (WGS) entry which is preliminary data.</text>
</comment>
<dbReference type="RefSeq" id="WP_379756782.1">
    <property type="nucleotide sequence ID" value="NZ_JBHSMR010000013.1"/>
</dbReference>
<dbReference type="Proteomes" id="UP001596101">
    <property type="component" value="Unassembled WGS sequence"/>
</dbReference>
<organism evidence="2 3">
    <name type="scientific">Massilia suwonensis</name>
    <dbReference type="NCBI Taxonomy" id="648895"/>
    <lineage>
        <taxon>Bacteria</taxon>
        <taxon>Pseudomonadati</taxon>
        <taxon>Pseudomonadota</taxon>
        <taxon>Betaproteobacteria</taxon>
        <taxon>Burkholderiales</taxon>
        <taxon>Oxalobacteraceae</taxon>
        <taxon>Telluria group</taxon>
        <taxon>Massilia</taxon>
    </lineage>
</organism>
<proteinExistence type="predicted"/>
<feature type="compositionally biased region" description="Pro residues" evidence="1">
    <location>
        <begin position="221"/>
        <end position="239"/>
    </location>
</feature>
<protein>
    <submittedName>
        <fullName evidence="2">DUF3106 domain-containing protein</fullName>
    </submittedName>
</protein>
<evidence type="ECO:0000313" key="2">
    <source>
        <dbReference type="EMBL" id="MFC5479384.1"/>
    </source>
</evidence>
<evidence type="ECO:0000256" key="1">
    <source>
        <dbReference type="SAM" id="MobiDB-lite"/>
    </source>
</evidence>
<gene>
    <name evidence="2" type="ORF">ACFPQ5_14395</name>
</gene>
<feature type="compositionally biased region" description="Low complexity" evidence="1">
    <location>
        <begin position="240"/>
        <end position="256"/>
    </location>
</feature>
<feature type="region of interest" description="Disordered" evidence="1">
    <location>
        <begin position="160"/>
        <end position="185"/>
    </location>
</feature>
<feature type="region of interest" description="Disordered" evidence="1">
    <location>
        <begin position="212"/>
        <end position="256"/>
    </location>
</feature>
<evidence type="ECO:0000313" key="3">
    <source>
        <dbReference type="Proteomes" id="UP001596101"/>
    </source>
</evidence>
<keyword evidence="3" id="KW-1185">Reference proteome</keyword>
<dbReference type="Pfam" id="PF11304">
    <property type="entry name" value="DUF3106"/>
    <property type="match status" value="1"/>
</dbReference>
<accession>A0ABW0MM96</accession>
<dbReference type="EMBL" id="JBHSMR010000013">
    <property type="protein sequence ID" value="MFC5479384.1"/>
    <property type="molecule type" value="Genomic_DNA"/>
</dbReference>
<feature type="compositionally biased region" description="Low complexity" evidence="1">
    <location>
        <begin position="166"/>
        <end position="183"/>
    </location>
</feature>
<sequence>MRTPPSKPRRLGWIAAVAALLAGLAAWAIWQYADDAGPAGAPARSASANAPGNAAIKNARALDKPLWRELSPAQQAALEPLHPEWDAMDGVRKKKWLEMSRRFASMNPTEQGRVHERMRQWMRLTPEQRNLARENYNKARKLAPGDKAATWESYKQLTPGEKQRLAAARKNAAPANSPAAASNMIVTPTSCPAGTTRRGASCISLEPPAAIPTAPAITQPAPVPAPVPTPPPAAAPAPAAPATQPLAAPTPSNANG</sequence>
<name>A0ABW0MM96_9BURK</name>